<evidence type="ECO:0000313" key="3">
    <source>
        <dbReference type="Proteomes" id="UP001055172"/>
    </source>
</evidence>
<evidence type="ECO:0000256" key="1">
    <source>
        <dbReference type="SAM" id="MobiDB-lite"/>
    </source>
</evidence>
<protein>
    <submittedName>
        <fullName evidence="2">Uncharacterized protein</fullName>
    </submittedName>
</protein>
<comment type="caution">
    <text evidence="2">The sequence shown here is derived from an EMBL/GenBank/DDBJ whole genome shotgun (WGS) entry which is preliminary data.</text>
</comment>
<dbReference type="Proteomes" id="UP001055172">
    <property type="component" value="Unassembled WGS sequence"/>
</dbReference>
<feature type="region of interest" description="Disordered" evidence="1">
    <location>
        <begin position="75"/>
        <end position="95"/>
    </location>
</feature>
<sequence length="131" mass="14442">MPTSGLSPNTCPVDGCNWKPRTAGGRVERHVLTKHGRKMPCGEYVLEGNDRDGRDRIEAHKDSCRRCPRDVEDPLGDDIDYSTTESPEPHIGIGGNIRSAQRSINIKNITVHGTVIDKTIVSQTNIHRAST</sequence>
<accession>A0AA37GUH7</accession>
<dbReference type="AlphaFoldDB" id="A0AA37GUH7"/>
<reference evidence="2 3" key="1">
    <citation type="submission" date="2021-07" db="EMBL/GenBank/DDBJ databases">
        <title>Genome data of Colletotrichum spaethianum.</title>
        <authorList>
            <person name="Utami Y.D."/>
            <person name="Hiruma K."/>
        </authorList>
    </citation>
    <scope>NUCLEOTIDE SEQUENCE [LARGE SCALE GENOMIC DNA]</scope>
    <source>
        <strain evidence="2 3">MAFF 242679</strain>
    </source>
</reference>
<keyword evidence="3" id="KW-1185">Reference proteome</keyword>
<organism evidence="2 3">
    <name type="scientific">Colletotrichum liriopes</name>
    <dbReference type="NCBI Taxonomy" id="708192"/>
    <lineage>
        <taxon>Eukaryota</taxon>
        <taxon>Fungi</taxon>
        <taxon>Dikarya</taxon>
        <taxon>Ascomycota</taxon>
        <taxon>Pezizomycotina</taxon>
        <taxon>Sordariomycetes</taxon>
        <taxon>Hypocreomycetidae</taxon>
        <taxon>Glomerellales</taxon>
        <taxon>Glomerellaceae</taxon>
        <taxon>Colletotrichum</taxon>
        <taxon>Colletotrichum spaethianum species complex</taxon>
    </lineage>
</organism>
<dbReference type="EMBL" id="BPPX01000023">
    <property type="protein sequence ID" value="GJC86732.1"/>
    <property type="molecule type" value="Genomic_DNA"/>
</dbReference>
<name>A0AA37GUH7_9PEZI</name>
<proteinExistence type="predicted"/>
<evidence type="ECO:0000313" key="2">
    <source>
        <dbReference type="EMBL" id="GJC86732.1"/>
    </source>
</evidence>
<gene>
    <name evidence="2" type="ORF">ColLi_09570</name>
</gene>